<dbReference type="Proteomes" id="UP000297407">
    <property type="component" value="Unassembled WGS sequence"/>
</dbReference>
<sequence>MLKNILNLEGAQILTAAEQKEINGGKLPPPGCGQGGVYTGNVNTCLCKSGGTYIPSTFSCTNGAGTGKIYENATGCCYSTVFEG</sequence>
<accession>A0A4Z0L907</accession>
<name>A0A4Z0L907_9FLAO</name>
<reference evidence="1 2" key="1">
    <citation type="submission" date="2019-04" db="EMBL/GenBank/DDBJ databases">
        <title>Flavobacterium sp. strain DS2-A Genome sequencing and assembly.</title>
        <authorList>
            <person name="Kim I."/>
        </authorList>
    </citation>
    <scope>NUCLEOTIDE SEQUENCE [LARGE SCALE GENOMIC DNA]</scope>
    <source>
        <strain evidence="1 2">DS2-A</strain>
    </source>
</reference>
<evidence type="ECO:0000313" key="2">
    <source>
        <dbReference type="Proteomes" id="UP000297407"/>
    </source>
</evidence>
<organism evidence="1 2">
    <name type="scientific">Flavobacterium humi</name>
    <dbReference type="NCBI Taxonomy" id="2562683"/>
    <lineage>
        <taxon>Bacteria</taxon>
        <taxon>Pseudomonadati</taxon>
        <taxon>Bacteroidota</taxon>
        <taxon>Flavobacteriia</taxon>
        <taxon>Flavobacteriales</taxon>
        <taxon>Flavobacteriaceae</taxon>
        <taxon>Flavobacterium</taxon>
    </lineage>
</organism>
<comment type="caution">
    <text evidence="1">The sequence shown here is derived from an EMBL/GenBank/DDBJ whole genome shotgun (WGS) entry which is preliminary data.</text>
</comment>
<dbReference type="AlphaFoldDB" id="A0A4Z0L907"/>
<keyword evidence="2" id="KW-1185">Reference proteome</keyword>
<evidence type="ECO:0000313" key="1">
    <source>
        <dbReference type="EMBL" id="TGD57655.1"/>
    </source>
</evidence>
<dbReference type="OrthoDB" id="1164322at2"/>
<protein>
    <submittedName>
        <fullName evidence="1">Uncharacterized protein</fullName>
    </submittedName>
</protein>
<dbReference type="EMBL" id="SRLH01000005">
    <property type="protein sequence ID" value="TGD57655.1"/>
    <property type="molecule type" value="Genomic_DNA"/>
</dbReference>
<gene>
    <name evidence="1" type="ORF">E4635_10735</name>
</gene>
<proteinExistence type="predicted"/>
<dbReference type="RefSeq" id="WP_135526695.1">
    <property type="nucleotide sequence ID" value="NZ_SRLH01000005.1"/>
</dbReference>